<dbReference type="InterPro" id="IPR032371">
    <property type="entry name" value="DUF4873"/>
</dbReference>
<gene>
    <name evidence="3" type="ORF">FHX37_0549</name>
</gene>
<dbReference type="OrthoDB" id="3683556at2"/>
<reference evidence="3 4" key="1">
    <citation type="submission" date="2019-06" db="EMBL/GenBank/DDBJ databases">
        <title>Sequencing the genomes of 1000 actinobacteria strains.</title>
        <authorList>
            <person name="Klenk H.-P."/>
        </authorList>
    </citation>
    <scope>NUCLEOTIDE SEQUENCE [LARGE SCALE GENOMIC DNA]</scope>
    <source>
        <strain evidence="3 4">DSM 45015</strain>
    </source>
</reference>
<evidence type="ECO:0000313" key="3">
    <source>
        <dbReference type="EMBL" id="TQN30667.1"/>
    </source>
</evidence>
<dbReference type="RefSeq" id="WP_141921889.1">
    <property type="nucleotide sequence ID" value="NZ_VFQC01000001.1"/>
</dbReference>
<keyword evidence="4" id="KW-1185">Reference proteome</keyword>
<dbReference type="Proteomes" id="UP000317422">
    <property type="component" value="Unassembled WGS sequence"/>
</dbReference>
<protein>
    <submittedName>
        <fullName evidence="3">Uncharacterized protein DUF4873</fullName>
    </submittedName>
</protein>
<organism evidence="3 4">
    <name type="scientific">Haloactinospora alba</name>
    <dbReference type="NCBI Taxonomy" id="405555"/>
    <lineage>
        <taxon>Bacteria</taxon>
        <taxon>Bacillati</taxon>
        <taxon>Actinomycetota</taxon>
        <taxon>Actinomycetes</taxon>
        <taxon>Streptosporangiales</taxon>
        <taxon>Nocardiopsidaceae</taxon>
        <taxon>Haloactinospora</taxon>
    </lineage>
</organism>
<comment type="caution">
    <text evidence="3">The sequence shown here is derived from an EMBL/GenBank/DDBJ whole genome shotgun (WGS) entry which is preliminary data.</text>
</comment>
<sequence>MSGMDDEEEEYNGPVTLVANGAEITAHAHIAGHFDPLNGGYRWVGRLSPSSEVTEAFQAGNTSVTVRTPEGHEGSGKLGDANVWGGHPVFGSGAPPYPLPEVDPEL</sequence>
<feature type="region of interest" description="Disordered" evidence="1">
    <location>
        <begin position="60"/>
        <end position="106"/>
    </location>
</feature>
<dbReference type="Pfam" id="PF16170">
    <property type="entry name" value="DUF4873"/>
    <property type="match status" value="1"/>
</dbReference>
<dbReference type="AlphaFoldDB" id="A0A543NFR7"/>
<accession>A0A543NFR7</accession>
<feature type="domain" description="DUF4873" evidence="2">
    <location>
        <begin position="8"/>
        <end position="98"/>
    </location>
</feature>
<dbReference type="EMBL" id="VFQC01000001">
    <property type="protein sequence ID" value="TQN30667.1"/>
    <property type="molecule type" value="Genomic_DNA"/>
</dbReference>
<evidence type="ECO:0000259" key="2">
    <source>
        <dbReference type="Pfam" id="PF16170"/>
    </source>
</evidence>
<proteinExistence type="predicted"/>
<evidence type="ECO:0000256" key="1">
    <source>
        <dbReference type="SAM" id="MobiDB-lite"/>
    </source>
</evidence>
<name>A0A543NFR7_9ACTN</name>
<evidence type="ECO:0000313" key="4">
    <source>
        <dbReference type="Proteomes" id="UP000317422"/>
    </source>
</evidence>
<feature type="compositionally biased region" description="Pro residues" evidence="1">
    <location>
        <begin position="95"/>
        <end position="106"/>
    </location>
</feature>